<dbReference type="CDD" id="cd00054">
    <property type="entry name" value="EGF_CA"/>
    <property type="match status" value="1"/>
</dbReference>
<dbReference type="GO" id="GO:0007417">
    <property type="term" value="P:central nervous system development"/>
    <property type="evidence" value="ECO:0007669"/>
    <property type="project" value="TreeGrafter"/>
</dbReference>
<dbReference type="InterPro" id="IPR018378">
    <property type="entry name" value="C-type_lectin_CS"/>
</dbReference>
<reference evidence="19" key="2">
    <citation type="submission" date="2025-09" db="UniProtKB">
        <authorList>
            <consortium name="Ensembl"/>
        </authorList>
    </citation>
    <scope>IDENTIFICATION</scope>
</reference>
<keyword evidence="11" id="KW-0768">Sushi</keyword>
<dbReference type="SUPFAM" id="SSF57535">
    <property type="entry name" value="Complement control module/SCR domain"/>
    <property type="match status" value="1"/>
</dbReference>
<dbReference type="Gene3D" id="2.10.70.10">
    <property type="entry name" value="Complement Module, domain 1"/>
    <property type="match status" value="1"/>
</dbReference>
<feature type="domain" description="Ig-like" evidence="16">
    <location>
        <begin position="15"/>
        <end position="119"/>
    </location>
</feature>
<feature type="domain" description="Link" evidence="18">
    <location>
        <begin position="126"/>
        <end position="221"/>
    </location>
</feature>
<accession>A0A8C6S958</accession>
<dbReference type="CDD" id="cd03520">
    <property type="entry name" value="Link_domain_CSPGs_modules_2_4"/>
    <property type="match status" value="1"/>
</dbReference>
<feature type="disulfide bond" evidence="11">
    <location>
        <begin position="718"/>
        <end position="761"/>
    </location>
</feature>
<dbReference type="SMART" id="SM00181">
    <property type="entry name" value="EGF"/>
    <property type="match status" value="1"/>
</dbReference>
<dbReference type="InterPro" id="IPR001304">
    <property type="entry name" value="C-type_lectin-like"/>
</dbReference>
<protein>
    <submittedName>
        <fullName evidence="19">Brevican</fullName>
    </submittedName>
</protein>
<dbReference type="InterPro" id="IPR000538">
    <property type="entry name" value="Link_dom"/>
</dbReference>
<keyword evidence="9" id="KW-0393">Immunoglobulin domain</keyword>
<keyword evidence="5" id="KW-0677">Repeat</keyword>
<dbReference type="AlphaFoldDB" id="A0A8C6S958"/>
<dbReference type="GO" id="GO:0072534">
    <property type="term" value="C:perineuronal net"/>
    <property type="evidence" value="ECO:0007669"/>
    <property type="project" value="TreeGrafter"/>
</dbReference>
<dbReference type="GO" id="GO:0005615">
    <property type="term" value="C:extracellular space"/>
    <property type="evidence" value="ECO:0007669"/>
    <property type="project" value="TreeGrafter"/>
</dbReference>
<dbReference type="Gene3D" id="3.10.100.10">
    <property type="entry name" value="Mannose-Binding Protein A, subunit A"/>
    <property type="match status" value="3"/>
</dbReference>
<dbReference type="PROSITE" id="PS00615">
    <property type="entry name" value="C_TYPE_LECTIN_1"/>
    <property type="match status" value="1"/>
</dbReference>
<feature type="domain" description="EGF-like" evidence="14">
    <location>
        <begin position="548"/>
        <end position="585"/>
    </location>
</feature>
<dbReference type="PROSITE" id="PS50026">
    <property type="entry name" value="EGF_3"/>
    <property type="match status" value="1"/>
</dbReference>
<dbReference type="Pfam" id="PF00059">
    <property type="entry name" value="Lectin_C"/>
    <property type="match status" value="1"/>
</dbReference>
<sequence>MVFSDESSLLQVTIPINPPVLTVLGGSLTLPCLVSLAHPLRPPPPTWTVVIQGSGETEILVASGDRVKVSEAYKERASLQNYASSPADLTLRLDGLRHSDSGFYRCEVQQGLEDAHDVVHVKVKGVVFHYRDASSRYAFTFEQARHACEDIGAEMATPEQLFAAYTSGYEQCDAGWLADHSVRYPIQMPREGCLGDLDGLPGVRNYGFLEPDELYDVYCYVENIRGEVVHGTAPQRFTFWEAKAHCESLAAELATTAQLYAAWNDGLNHCSPGWLADGSVRYPIVTPRERCGGGEPGVRTVYRFSNQTGFPEPHAQHDVYCFRGGSNVILSHFTVSLNTVRCLSLQCKHEMTTEEFPDSPTLQSSPIPSEEPTPASSTTDSDQPPSPHSITLISHTFETLLPTPAEEDEEEEEAVSQIFTFVHKHSAPVLSKAKAGSEESRDEISNSTQSILELLTPAESGSGELSGDDFDMNGHNVAPEPTADLESEEVTLVSHGSVTPMWELKAPSSEPPQESRSEVLYSPLTTVTGEAEGEPEQEHLTEATDRHVNDACLESPCLNGGTCVEVDSDESRCVCLPGYTGGLCQSELEQCEPGWEKFQGYCYRHFSTRQSWDTAEQHCRMCGGHLISIMTPEEQHYVNDKFKEYQWIGLNDRTIEGDFRWSDGNPLLFENWSKGQPDSYFLSGEDCAVMVWHDEGHWSDVPCNYHLSYTCKKGVSSCGEPPKVAHAKVFGKKRSRYETNSMVRYYCADGYTQRLNPVIKCLPGGHWEAPQVTCIPSESRFNPTTIFCICSDTFKLLISSFCHIFVQIWLI</sequence>
<dbReference type="InterPro" id="IPR016187">
    <property type="entry name" value="CTDL_fold"/>
</dbReference>
<organism evidence="19 20">
    <name type="scientific">Neogobius melanostomus</name>
    <name type="common">round goby</name>
    <dbReference type="NCBI Taxonomy" id="47308"/>
    <lineage>
        <taxon>Eukaryota</taxon>
        <taxon>Metazoa</taxon>
        <taxon>Chordata</taxon>
        <taxon>Craniata</taxon>
        <taxon>Vertebrata</taxon>
        <taxon>Euteleostomi</taxon>
        <taxon>Actinopterygii</taxon>
        <taxon>Neopterygii</taxon>
        <taxon>Teleostei</taxon>
        <taxon>Neoteleostei</taxon>
        <taxon>Acanthomorphata</taxon>
        <taxon>Gobiaria</taxon>
        <taxon>Gobiiformes</taxon>
        <taxon>Gobioidei</taxon>
        <taxon>Gobiidae</taxon>
        <taxon>Benthophilinae</taxon>
        <taxon>Neogobiini</taxon>
        <taxon>Neogobius</taxon>
    </lineage>
</organism>
<dbReference type="SMART" id="SM00445">
    <property type="entry name" value="LINK"/>
    <property type="match status" value="2"/>
</dbReference>
<feature type="compositionally biased region" description="Low complexity" evidence="13">
    <location>
        <begin position="363"/>
        <end position="383"/>
    </location>
</feature>
<dbReference type="GO" id="GO:0002052">
    <property type="term" value="P:positive regulation of neuroblast proliferation"/>
    <property type="evidence" value="ECO:0007669"/>
    <property type="project" value="TreeGrafter"/>
</dbReference>
<keyword evidence="2" id="KW-0964">Secreted</keyword>
<dbReference type="SMART" id="SM00409">
    <property type="entry name" value="IG"/>
    <property type="match status" value="1"/>
</dbReference>
<dbReference type="FunFam" id="3.10.100.10:FF:000011">
    <property type="entry name" value="Aggrecan core protein"/>
    <property type="match status" value="1"/>
</dbReference>
<dbReference type="InterPro" id="IPR007110">
    <property type="entry name" value="Ig-like_dom"/>
</dbReference>
<evidence type="ECO:0000256" key="3">
    <source>
        <dbReference type="ARBA" id="ARBA00022536"/>
    </source>
</evidence>
<evidence type="ECO:0000256" key="9">
    <source>
        <dbReference type="ARBA" id="ARBA00023319"/>
    </source>
</evidence>
<dbReference type="InterPro" id="IPR050691">
    <property type="entry name" value="Hyaluronan_bind_Proteoglycan"/>
</dbReference>
<dbReference type="InterPro" id="IPR003599">
    <property type="entry name" value="Ig_sub"/>
</dbReference>
<dbReference type="InterPro" id="IPR013783">
    <property type="entry name" value="Ig-like_fold"/>
</dbReference>
<dbReference type="PRINTS" id="PR01265">
    <property type="entry name" value="LINKMODULE"/>
</dbReference>
<dbReference type="PROSITE" id="PS50963">
    <property type="entry name" value="LINK_2"/>
    <property type="match status" value="2"/>
</dbReference>
<feature type="disulfide bond" evidence="11">
    <location>
        <begin position="747"/>
        <end position="774"/>
    </location>
</feature>
<evidence type="ECO:0000256" key="8">
    <source>
        <dbReference type="ARBA" id="ARBA00023180"/>
    </source>
</evidence>
<dbReference type="InterPro" id="IPR016186">
    <property type="entry name" value="C-type_lectin-like/link_sf"/>
</dbReference>
<dbReference type="FunFam" id="3.10.100.10:FF:000002">
    <property type="entry name" value="Hyaluronan proteoglycan link protein 1"/>
    <property type="match status" value="1"/>
</dbReference>
<dbReference type="InterPro" id="IPR036179">
    <property type="entry name" value="Ig-like_dom_sf"/>
</dbReference>
<dbReference type="SUPFAM" id="SSF56436">
    <property type="entry name" value="C-type lectin-like"/>
    <property type="match status" value="3"/>
</dbReference>
<reference evidence="19" key="1">
    <citation type="submission" date="2025-08" db="UniProtKB">
        <authorList>
            <consortium name="Ensembl"/>
        </authorList>
    </citation>
    <scope>IDENTIFICATION</scope>
</reference>
<dbReference type="PROSITE" id="PS01241">
    <property type="entry name" value="LINK_1"/>
    <property type="match status" value="1"/>
</dbReference>
<evidence type="ECO:0000259" key="14">
    <source>
        <dbReference type="PROSITE" id="PS50026"/>
    </source>
</evidence>
<keyword evidence="20" id="KW-1185">Reference proteome</keyword>
<feature type="disulfide bond" evidence="12">
    <location>
        <begin position="270"/>
        <end position="291"/>
    </location>
</feature>
<dbReference type="PROSITE" id="PS50923">
    <property type="entry name" value="SUSHI"/>
    <property type="match status" value="1"/>
</dbReference>
<evidence type="ECO:0000256" key="4">
    <source>
        <dbReference type="ARBA" id="ARBA00022729"/>
    </source>
</evidence>
<dbReference type="SMART" id="SM00034">
    <property type="entry name" value="CLECT"/>
    <property type="match status" value="1"/>
</dbReference>
<keyword evidence="6" id="KW-0654">Proteoglycan</keyword>
<dbReference type="Gene3D" id="2.10.25.10">
    <property type="entry name" value="Laminin"/>
    <property type="match status" value="1"/>
</dbReference>
<dbReference type="Pfam" id="PF00084">
    <property type="entry name" value="Sushi"/>
    <property type="match status" value="1"/>
</dbReference>
<keyword evidence="7 10" id="KW-1015">Disulfide bond</keyword>
<dbReference type="PROSITE" id="PS00022">
    <property type="entry name" value="EGF_1"/>
    <property type="match status" value="1"/>
</dbReference>
<dbReference type="PROSITE" id="PS50041">
    <property type="entry name" value="C_TYPE_LECTIN_2"/>
    <property type="match status" value="1"/>
</dbReference>
<feature type="domain" description="Sushi" evidence="17">
    <location>
        <begin position="716"/>
        <end position="776"/>
    </location>
</feature>
<comment type="subcellular location">
    <subcellularLocation>
        <location evidence="1">Secreted</location>
    </subcellularLocation>
</comment>
<evidence type="ECO:0000256" key="2">
    <source>
        <dbReference type="ARBA" id="ARBA00022525"/>
    </source>
</evidence>
<evidence type="ECO:0000313" key="20">
    <source>
        <dbReference type="Proteomes" id="UP000694523"/>
    </source>
</evidence>
<dbReference type="PANTHER" id="PTHR22804:SF41">
    <property type="entry name" value="BREVICAN CORE PROTEIN"/>
    <property type="match status" value="1"/>
</dbReference>
<comment type="caution">
    <text evidence="10">Lacks conserved residue(s) required for the propagation of feature annotation.</text>
</comment>
<dbReference type="CDD" id="cd00033">
    <property type="entry name" value="CCP"/>
    <property type="match status" value="1"/>
</dbReference>
<name>A0A8C6S958_9GOBI</name>
<evidence type="ECO:0000256" key="6">
    <source>
        <dbReference type="ARBA" id="ARBA00022974"/>
    </source>
</evidence>
<dbReference type="CDD" id="cd03517">
    <property type="entry name" value="Link_domain_CSPGs_modules_1_3"/>
    <property type="match status" value="1"/>
</dbReference>
<dbReference type="Ensembl" id="ENSNMLT00000002594.1">
    <property type="protein sequence ID" value="ENSNMLP00000002245.1"/>
    <property type="gene ID" value="ENSNMLG00000001653.1"/>
</dbReference>
<dbReference type="GO" id="GO:0007155">
    <property type="term" value="P:cell adhesion"/>
    <property type="evidence" value="ECO:0007669"/>
    <property type="project" value="InterPro"/>
</dbReference>
<dbReference type="Pfam" id="PF00008">
    <property type="entry name" value="EGF"/>
    <property type="match status" value="1"/>
</dbReference>
<feature type="disulfide bond" evidence="10">
    <location>
        <begin position="575"/>
        <end position="584"/>
    </location>
</feature>
<evidence type="ECO:0000256" key="10">
    <source>
        <dbReference type="PROSITE-ProRule" id="PRU00076"/>
    </source>
</evidence>
<dbReference type="FunFam" id="2.10.25.10:FF:000095">
    <property type="entry name" value="Notch, isoform B"/>
    <property type="match status" value="1"/>
</dbReference>
<evidence type="ECO:0000259" key="17">
    <source>
        <dbReference type="PROSITE" id="PS50923"/>
    </source>
</evidence>
<dbReference type="SMART" id="SM00032">
    <property type="entry name" value="CCP"/>
    <property type="match status" value="1"/>
</dbReference>
<dbReference type="FunFam" id="2.10.70.10:FF:000003">
    <property type="entry name" value="Versican core protein"/>
    <property type="match status" value="1"/>
</dbReference>
<feature type="domain" description="Link" evidence="18">
    <location>
        <begin position="227"/>
        <end position="323"/>
    </location>
</feature>
<evidence type="ECO:0000256" key="5">
    <source>
        <dbReference type="ARBA" id="ARBA00022737"/>
    </source>
</evidence>
<dbReference type="SUPFAM" id="SSF48726">
    <property type="entry name" value="Immunoglobulin"/>
    <property type="match status" value="1"/>
</dbReference>
<dbReference type="GO" id="GO:0010001">
    <property type="term" value="P:glial cell differentiation"/>
    <property type="evidence" value="ECO:0007669"/>
    <property type="project" value="TreeGrafter"/>
</dbReference>
<dbReference type="PROSITE" id="PS50835">
    <property type="entry name" value="IG_LIKE"/>
    <property type="match status" value="1"/>
</dbReference>
<feature type="disulfide bond" evidence="12">
    <location>
        <begin position="172"/>
        <end position="193"/>
    </location>
</feature>
<dbReference type="GO" id="GO:0005540">
    <property type="term" value="F:hyaluronic acid binding"/>
    <property type="evidence" value="ECO:0007669"/>
    <property type="project" value="InterPro"/>
</dbReference>
<dbReference type="InterPro" id="IPR000436">
    <property type="entry name" value="Sushi_SCR_CCP_dom"/>
</dbReference>
<evidence type="ECO:0000259" key="18">
    <source>
        <dbReference type="PROSITE" id="PS50963"/>
    </source>
</evidence>
<evidence type="ECO:0000313" key="19">
    <source>
        <dbReference type="Ensembl" id="ENSNMLP00000002245.1"/>
    </source>
</evidence>
<proteinExistence type="predicted"/>
<evidence type="ECO:0000256" key="13">
    <source>
        <dbReference type="SAM" id="MobiDB-lite"/>
    </source>
</evidence>
<evidence type="ECO:0000256" key="7">
    <source>
        <dbReference type="ARBA" id="ARBA00023157"/>
    </source>
</evidence>
<dbReference type="Proteomes" id="UP000694523">
    <property type="component" value="Unplaced"/>
</dbReference>
<dbReference type="PANTHER" id="PTHR22804">
    <property type="entry name" value="AGGRECAN/VERSICAN PROTEOGLYCAN"/>
    <property type="match status" value="1"/>
</dbReference>
<keyword evidence="3 10" id="KW-0245">EGF-like domain</keyword>
<evidence type="ECO:0000259" key="16">
    <source>
        <dbReference type="PROSITE" id="PS50835"/>
    </source>
</evidence>
<keyword evidence="8" id="KW-0325">Glycoprotein</keyword>
<dbReference type="PROSITE" id="PS01186">
    <property type="entry name" value="EGF_2"/>
    <property type="match status" value="1"/>
</dbReference>
<keyword evidence="4" id="KW-0732">Signal</keyword>
<dbReference type="SMART" id="SM00406">
    <property type="entry name" value="IGv"/>
    <property type="match status" value="1"/>
</dbReference>
<feature type="domain" description="C-type lectin" evidence="15">
    <location>
        <begin position="598"/>
        <end position="712"/>
    </location>
</feature>
<dbReference type="Pfam" id="PF07686">
    <property type="entry name" value="V-set"/>
    <property type="match status" value="1"/>
</dbReference>
<dbReference type="GO" id="GO:0001501">
    <property type="term" value="P:skeletal system development"/>
    <property type="evidence" value="ECO:0007669"/>
    <property type="project" value="TreeGrafter"/>
</dbReference>
<dbReference type="InterPro" id="IPR035976">
    <property type="entry name" value="Sushi/SCR/CCP_sf"/>
</dbReference>
<dbReference type="FunFam" id="3.10.100.10:FF:000003">
    <property type="entry name" value="Versican core protein"/>
    <property type="match status" value="1"/>
</dbReference>
<dbReference type="GO" id="GO:0045202">
    <property type="term" value="C:synapse"/>
    <property type="evidence" value="ECO:0007669"/>
    <property type="project" value="TreeGrafter"/>
</dbReference>
<evidence type="ECO:0000259" key="15">
    <source>
        <dbReference type="PROSITE" id="PS50041"/>
    </source>
</evidence>
<dbReference type="Gene3D" id="2.60.40.10">
    <property type="entry name" value="Immunoglobulins"/>
    <property type="match status" value="1"/>
</dbReference>
<evidence type="ECO:0000256" key="11">
    <source>
        <dbReference type="PROSITE-ProRule" id="PRU00302"/>
    </source>
</evidence>
<dbReference type="InterPro" id="IPR013106">
    <property type="entry name" value="Ig_V-set"/>
</dbReference>
<feature type="region of interest" description="Disordered" evidence="13">
    <location>
        <begin position="353"/>
        <end position="390"/>
    </location>
</feature>
<dbReference type="Pfam" id="PF00193">
    <property type="entry name" value="Xlink"/>
    <property type="match status" value="2"/>
</dbReference>
<dbReference type="InterPro" id="IPR000742">
    <property type="entry name" value="EGF"/>
</dbReference>
<evidence type="ECO:0000256" key="12">
    <source>
        <dbReference type="PROSITE-ProRule" id="PRU00323"/>
    </source>
</evidence>
<evidence type="ECO:0000256" key="1">
    <source>
        <dbReference type="ARBA" id="ARBA00004613"/>
    </source>
</evidence>